<dbReference type="Proteomes" id="UP000266673">
    <property type="component" value="Unassembled WGS sequence"/>
</dbReference>
<gene>
    <name evidence="1" type="ORF">C2G38_2186448</name>
</gene>
<dbReference type="SUPFAM" id="SSF48452">
    <property type="entry name" value="TPR-like"/>
    <property type="match status" value="1"/>
</dbReference>
<comment type="caution">
    <text evidence="1">The sequence shown here is derived from an EMBL/GenBank/DDBJ whole genome shotgun (WGS) entry which is preliminary data.</text>
</comment>
<dbReference type="InterPro" id="IPR011716">
    <property type="entry name" value="TPR-3"/>
</dbReference>
<organism evidence="1 2">
    <name type="scientific">Gigaspora rosea</name>
    <dbReference type="NCBI Taxonomy" id="44941"/>
    <lineage>
        <taxon>Eukaryota</taxon>
        <taxon>Fungi</taxon>
        <taxon>Fungi incertae sedis</taxon>
        <taxon>Mucoromycota</taxon>
        <taxon>Glomeromycotina</taxon>
        <taxon>Glomeromycetes</taxon>
        <taxon>Diversisporales</taxon>
        <taxon>Gigasporaceae</taxon>
        <taxon>Gigaspora</taxon>
    </lineage>
</organism>
<dbReference type="InterPro" id="IPR011990">
    <property type="entry name" value="TPR-like_helical_dom_sf"/>
</dbReference>
<dbReference type="Pfam" id="PF07720">
    <property type="entry name" value="TPR_3"/>
    <property type="match status" value="1"/>
</dbReference>
<sequence>MEPESVSWDDSRLTTAIKEYSQGEYNLAFKTFKSLASEDYVNSDNKSEIKIYASQIIYTKKKYEDAWNIYRELTKDDETKLKALINMANCYQNYNGPVQNEDLFKVALELYNIKKYNEAFNIFSKLTSSKNNEFKFLATCFKASYHISGYNNIISTLN</sequence>
<accession>A0A397V7X4</accession>
<protein>
    <recommendedName>
        <fullName evidence="3">Tetratricopeptide repeat protein</fullName>
    </recommendedName>
</protein>
<evidence type="ECO:0000313" key="2">
    <source>
        <dbReference type="Proteomes" id="UP000266673"/>
    </source>
</evidence>
<evidence type="ECO:0008006" key="3">
    <source>
        <dbReference type="Google" id="ProtNLM"/>
    </source>
</evidence>
<dbReference type="Gene3D" id="1.25.40.10">
    <property type="entry name" value="Tetratricopeptide repeat domain"/>
    <property type="match status" value="1"/>
</dbReference>
<reference evidence="1 2" key="1">
    <citation type="submission" date="2018-06" db="EMBL/GenBank/DDBJ databases">
        <title>Comparative genomics reveals the genomic features of Rhizophagus irregularis, R. cerebriforme, R. diaphanum and Gigaspora rosea, and their symbiotic lifestyle signature.</title>
        <authorList>
            <person name="Morin E."/>
            <person name="San Clemente H."/>
            <person name="Chen E.C.H."/>
            <person name="De La Providencia I."/>
            <person name="Hainaut M."/>
            <person name="Kuo A."/>
            <person name="Kohler A."/>
            <person name="Murat C."/>
            <person name="Tang N."/>
            <person name="Roy S."/>
            <person name="Loubradou J."/>
            <person name="Henrissat B."/>
            <person name="Grigoriev I.V."/>
            <person name="Corradi N."/>
            <person name="Roux C."/>
            <person name="Martin F.M."/>
        </authorList>
    </citation>
    <scope>NUCLEOTIDE SEQUENCE [LARGE SCALE GENOMIC DNA]</scope>
    <source>
        <strain evidence="1 2">DAOM 194757</strain>
    </source>
</reference>
<dbReference type="EMBL" id="QKWP01000584">
    <property type="protein sequence ID" value="RIB17758.1"/>
    <property type="molecule type" value="Genomic_DNA"/>
</dbReference>
<keyword evidence="2" id="KW-1185">Reference proteome</keyword>
<name>A0A397V7X4_9GLOM</name>
<dbReference type="AlphaFoldDB" id="A0A397V7X4"/>
<dbReference type="OrthoDB" id="2419376at2759"/>
<evidence type="ECO:0000313" key="1">
    <source>
        <dbReference type="EMBL" id="RIB17758.1"/>
    </source>
</evidence>
<proteinExistence type="predicted"/>